<dbReference type="SUPFAM" id="SSF81901">
    <property type="entry name" value="HCP-like"/>
    <property type="match status" value="2"/>
</dbReference>
<keyword evidence="5" id="KW-1185">Reference proteome</keyword>
<evidence type="ECO:0000256" key="1">
    <source>
        <dbReference type="ARBA" id="ARBA00008486"/>
    </source>
</evidence>
<accession>A0A830HGA9</accession>
<dbReference type="PANTHER" id="PTHR13891:SF1">
    <property type="entry name" value="CYTOCHROME C OXIDASE ASSEMBLY FACTOR 7"/>
    <property type="match status" value="1"/>
</dbReference>
<dbReference type="InterPro" id="IPR040239">
    <property type="entry name" value="HcpB-like"/>
</dbReference>
<dbReference type="SMART" id="SM00671">
    <property type="entry name" value="SEL1"/>
    <property type="match status" value="3"/>
</dbReference>
<dbReference type="OrthoDB" id="272077at2759"/>
<feature type="compositionally biased region" description="Polar residues" evidence="3">
    <location>
        <begin position="1"/>
        <end position="10"/>
    </location>
</feature>
<dbReference type="Gene3D" id="1.25.40.10">
    <property type="entry name" value="Tetratricopeptide repeat domain"/>
    <property type="match status" value="1"/>
</dbReference>
<dbReference type="EMBL" id="BNJQ01000007">
    <property type="protein sequence ID" value="GHP04339.1"/>
    <property type="molecule type" value="Genomic_DNA"/>
</dbReference>
<name>A0A830HGA9_9CHLO</name>
<evidence type="ECO:0000256" key="3">
    <source>
        <dbReference type="SAM" id="MobiDB-lite"/>
    </source>
</evidence>
<comment type="caution">
    <text evidence="4">The sequence shown here is derived from an EMBL/GenBank/DDBJ whole genome shotgun (WGS) entry which is preliminary data.</text>
</comment>
<dbReference type="PANTHER" id="PTHR13891">
    <property type="entry name" value="CYTOCHROME C OXIDASE ASSEMBLY FACTOR 7"/>
    <property type="match status" value="1"/>
</dbReference>
<sequence length="290" mass="32055">MWPFSSTVSKNNDDDDDDDCCQNTSPPTPTPPTPGSYTFSETTPEDAQEMQDKYMAQKYAEFKEACLERKLPEGCNSLAEWYLVVGKDANKAAQIYEENCQRRNFGPSCLHLGFMKLTGAKGLCEVDEDEAARMFEKACKMRKSGGGVERACHNAALMVLANKGTAIGAPPAPPADTTEQEAADKTKKQPLTKKQVQMAIERLGYGCDAQFAPSCFRLGTLLLTEGKYKDAIKPLTHGCDLGNPRACQNLAVLYNKGGGEGWQKVQPNAEQFDTFRRKTEDLMKENHMRA</sequence>
<dbReference type="AlphaFoldDB" id="A0A830HGA9"/>
<dbReference type="Proteomes" id="UP000660262">
    <property type="component" value="Unassembled WGS sequence"/>
</dbReference>
<dbReference type="InterPro" id="IPR006597">
    <property type="entry name" value="Sel1-like"/>
</dbReference>
<comment type="similarity">
    <text evidence="1">Belongs to the hcp beta-lactamase family.</text>
</comment>
<reference evidence="4" key="1">
    <citation type="submission" date="2020-10" db="EMBL/GenBank/DDBJ databases">
        <title>Unveiling of a novel bifunctional photoreceptor, Dualchrome1, isolated from a cosmopolitan green alga.</title>
        <authorList>
            <person name="Suzuki S."/>
            <person name="Kawachi M."/>
        </authorList>
    </citation>
    <scope>NUCLEOTIDE SEQUENCE</scope>
    <source>
        <strain evidence="4">NIES 2893</strain>
    </source>
</reference>
<evidence type="ECO:0000256" key="2">
    <source>
        <dbReference type="ARBA" id="ARBA00022737"/>
    </source>
</evidence>
<organism evidence="4 5">
    <name type="scientific">Pycnococcus provasolii</name>
    <dbReference type="NCBI Taxonomy" id="41880"/>
    <lineage>
        <taxon>Eukaryota</taxon>
        <taxon>Viridiplantae</taxon>
        <taxon>Chlorophyta</taxon>
        <taxon>Pseudoscourfieldiophyceae</taxon>
        <taxon>Pseudoscourfieldiales</taxon>
        <taxon>Pycnococcaceae</taxon>
        <taxon>Pycnococcus</taxon>
    </lineage>
</organism>
<proteinExistence type="inferred from homology"/>
<gene>
    <name evidence="4" type="ORF">PPROV_000309300</name>
</gene>
<dbReference type="InterPro" id="IPR011990">
    <property type="entry name" value="TPR-like_helical_dom_sf"/>
</dbReference>
<feature type="region of interest" description="Disordered" evidence="3">
    <location>
        <begin position="168"/>
        <end position="190"/>
    </location>
</feature>
<evidence type="ECO:0000313" key="5">
    <source>
        <dbReference type="Proteomes" id="UP000660262"/>
    </source>
</evidence>
<protein>
    <submittedName>
        <fullName evidence="4">Sel1 repeat containing-protein</fullName>
    </submittedName>
</protein>
<evidence type="ECO:0000313" key="4">
    <source>
        <dbReference type="EMBL" id="GHP04339.1"/>
    </source>
</evidence>
<keyword evidence="2" id="KW-0677">Repeat</keyword>
<feature type="region of interest" description="Disordered" evidence="3">
    <location>
        <begin position="1"/>
        <end position="47"/>
    </location>
</feature>